<evidence type="ECO:0000256" key="1">
    <source>
        <dbReference type="SAM" id="SignalP"/>
    </source>
</evidence>
<dbReference type="InterPro" id="IPR019587">
    <property type="entry name" value="Polyketide_cyclase/dehydratase"/>
</dbReference>
<proteinExistence type="predicted"/>
<dbReference type="EMBL" id="WRPA01000022">
    <property type="protein sequence ID" value="MXR70642.1"/>
    <property type="molecule type" value="Genomic_DNA"/>
</dbReference>
<reference evidence="2 3" key="1">
    <citation type="submission" date="2019-12" db="EMBL/GenBank/DDBJ databases">
        <title>Shewanella insulae sp. nov., isolated from a tidal flat.</title>
        <authorList>
            <person name="Yoon J.-H."/>
        </authorList>
    </citation>
    <scope>NUCLEOTIDE SEQUENCE [LARGE SCALE GENOMIC DNA]</scope>
    <source>
        <strain evidence="2 3">JBTF-M18</strain>
    </source>
</reference>
<gene>
    <name evidence="2" type="ORF">GNT65_18450</name>
</gene>
<dbReference type="CDD" id="cd07818">
    <property type="entry name" value="SRPBCC_1"/>
    <property type="match status" value="1"/>
</dbReference>
<protein>
    <submittedName>
        <fullName evidence="2">Polyketide cyclase</fullName>
    </submittedName>
</protein>
<evidence type="ECO:0000313" key="2">
    <source>
        <dbReference type="EMBL" id="MXR70642.1"/>
    </source>
</evidence>
<accession>A0A6L7I276</accession>
<evidence type="ECO:0000313" key="3">
    <source>
        <dbReference type="Proteomes" id="UP000474778"/>
    </source>
</evidence>
<feature type="signal peptide" evidence="1">
    <location>
        <begin position="1"/>
        <end position="19"/>
    </location>
</feature>
<keyword evidence="1" id="KW-0732">Signal</keyword>
<keyword evidence="3" id="KW-1185">Reference proteome</keyword>
<dbReference type="AlphaFoldDB" id="A0A6L7I276"/>
<dbReference type="Pfam" id="PF10604">
    <property type="entry name" value="Polyketide_cyc2"/>
    <property type="match status" value="1"/>
</dbReference>
<feature type="chain" id="PRO_5026782241" evidence="1">
    <location>
        <begin position="20"/>
        <end position="178"/>
    </location>
</feature>
<dbReference type="InterPro" id="IPR023393">
    <property type="entry name" value="START-like_dom_sf"/>
</dbReference>
<dbReference type="Gene3D" id="3.30.530.20">
    <property type="match status" value="1"/>
</dbReference>
<dbReference type="Proteomes" id="UP000474778">
    <property type="component" value="Unassembled WGS sequence"/>
</dbReference>
<dbReference type="SUPFAM" id="SSF55961">
    <property type="entry name" value="Bet v1-like"/>
    <property type="match status" value="1"/>
</dbReference>
<name>A0A6L7I276_9GAMM</name>
<comment type="caution">
    <text evidence="2">The sequence shown here is derived from an EMBL/GenBank/DDBJ whole genome shotgun (WGS) entry which is preliminary data.</text>
</comment>
<dbReference type="RefSeq" id="WP_160798656.1">
    <property type="nucleotide sequence ID" value="NZ_JAKEVH010000006.1"/>
</dbReference>
<sequence length="178" mass="20204">MLKKLLILVLLLLSSPFIAALFIEEDYRVDTQIVIDRPADQVFDFLRKLKNQEQFSVWAKMDTAMEKSYRGEDGTVGFVSSWHSDNPDVGAGEQEIMAIFPGKRIEYELRFKTPFEAVSPAYITTDALGPNQTEVHWGFSGHMAYPMNILLPLMQIDAMVERDLSQGLSNLKTLLESN</sequence>
<organism evidence="2 3">
    <name type="scientific">Shewanella insulae</name>
    <dbReference type="NCBI Taxonomy" id="2681496"/>
    <lineage>
        <taxon>Bacteria</taxon>
        <taxon>Pseudomonadati</taxon>
        <taxon>Pseudomonadota</taxon>
        <taxon>Gammaproteobacteria</taxon>
        <taxon>Alteromonadales</taxon>
        <taxon>Shewanellaceae</taxon>
        <taxon>Shewanella</taxon>
    </lineage>
</organism>